<keyword evidence="3" id="KW-1185">Reference proteome</keyword>
<keyword evidence="1" id="KW-0812">Transmembrane</keyword>
<dbReference type="InterPro" id="IPR025333">
    <property type="entry name" value="DUF4239"/>
</dbReference>
<evidence type="ECO:0000256" key="1">
    <source>
        <dbReference type="SAM" id="Phobius"/>
    </source>
</evidence>
<name>A0ABS1C5W7_9BACT</name>
<dbReference type="Proteomes" id="UP000644147">
    <property type="component" value="Unassembled WGS sequence"/>
</dbReference>
<organism evidence="2 3">
    <name type="scientific">Adhaeribacter terrigena</name>
    <dbReference type="NCBI Taxonomy" id="2793070"/>
    <lineage>
        <taxon>Bacteria</taxon>
        <taxon>Pseudomonadati</taxon>
        <taxon>Bacteroidota</taxon>
        <taxon>Cytophagia</taxon>
        <taxon>Cytophagales</taxon>
        <taxon>Hymenobacteraceae</taxon>
        <taxon>Adhaeribacter</taxon>
    </lineage>
</organism>
<reference evidence="2 3" key="1">
    <citation type="submission" date="2020-12" db="EMBL/GenBank/DDBJ databases">
        <title>Bacterial novel species Adhaeribacter sp. BT258 isolated from soil.</title>
        <authorList>
            <person name="Jung H.-Y."/>
        </authorList>
    </citation>
    <scope>NUCLEOTIDE SEQUENCE [LARGE SCALE GENOMIC DNA]</scope>
    <source>
        <strain evidence="2 3">BT258</strain>
    </source>
</reference>
<feature type="transmembrane region" description="Helical" evidence="1">
    <location>
        <begin position="217"/>
        <end position="234"/>
    </location>
</feature>
<evidence type="ECO:0000313" key="3">
    <source>
        <dbReference type="Proteomes" id="UP000644147"/>
    </source>
</evidence>
<keyword evidence="1" id="KW-0472">Membrane</keyword>
<protein>
    <recommendedName>
        <fullName evidence="4">DUF4239 domain-containing protein</fullName>
    </recommendedName>
</protein>
<accession>A0ABS1C5W7</accession>
<feature type="transmembrane region" description="Helical" evidence="1">
    <location>
        <begin position="46"/>
        <end position="68"/>
    </location>
</feature>
<sequence>MGAANLISSMPSWALFALLVIIGVLATQVGFWMGRRRHQTEIKESTAHISTAVSAILGLLSFMLGFTFSTTSSRFAERKGLVISQANAIGTSYLRAGLLPDKQKITIRKLYAEYTDLLLKMPEATDIKPLFDRRDHIHMLIWEQAISLEKEKDFPPAIISLFITSVNQIFDLTEERNTVALVFRIPDALWRALFLLNAMSMFAFGYQKGINGNHKSFGFPILPIAYAIVIVLIADMDSTSFRRFKVSQQPLINLQKMIRMSTP</sequence>
<feature type="transmembrane region" description="Helical" evidence="1">
    <location>
        <begin position="188"/>
        <end position="205"/>
    </location>
</feature>
<dbReference type="RefSeq" id="WP_200507565.1">
    <property type="nucleotide sequence ID" value="NZ_JAEHFX010000011.1"/>
</dbReference>
<evidence type="ECO:0008006" key="4">
    <source>
        <dbReference type="Google" id="ProtNLM"/>
    </source>
</evidence>
<dbReference type="Pfam" id="PF14023">
    <property type="entry name" value="Bestrophin-like"/>
    <property type="match status" value="1"/>
</dbReference>
<evidence type="ECO:0000313" key="2">
    <source>
        <dbReference type="EMBL" id="MBK0404693.1"/>
    </source>
</evidence>
<keyword evidence="1" id="KW-1133">Transmembrane helix</keyword>
<proteinExistence type="predicted"/>
<comment type="caution">
    <text evidence="2">The sequence shown here is derived from an EMBL/GenBank/DDBJ whole genome shotgun (WGS) entry which is preliminary data.</text>
</comment>
<feature type="transmembrane region" description="Helical" evidence="1">
    <location>
        <begin position="12"/>
        <end position="34"/>
    </location>
</feature>
<dbReference type="EMBL" id="JAEHFX010000011">
    <property type="protein sequence ID" value="MBK0404693.1"/>
    <property type="molecule type" value="Genomic_DNA"/>
</dbReference>
<gene>
    <name evidence="2" type="ORF">I5M27_16990</name>
</gene>